<protein>
    <submittedName>
        <fullName evidence="2">Uncharacterized protein</fullName>
    </submittedName>
</protein>
<name>A0A251RW20_HELAN</name>
<dbReference type="InParanoid" id="A0A251RW20"/>
<keyword evidence="3" id="KW-1185">Reference proteome</keyword>
<dbReference type="STRING" id="4232.A0A251RW20"/>
<dbReference type="PANTHER" id="PTHR34044">
    <property type="entry name" value="NUCLEAR PROTEIN"/>
    <property type="match status" value="1"/>
</dbReference>
<dbReference type="Proteomes" id="UP000215914">
    <property type="component" value="Chromosome 16"/>
</dbReference>
<dbReference type="Gramene" id="mRNA:HanXRQr2_Chr16g0725011">
    <property type="protein sequence ID" value="mRNA:HanXRQr2_Chr16g0725011"/>
    <property type="gene ID" value="HanXRQr2_Chr16g0725011"/>
</dbReference>
<reference evidence="1 3" key="1">
    <citation type="journal article" date="2017" name="Nature">
        <title>The sunflower genome provides insights into oil metabolism, flowering and Asterid evolution.</title>
        <authorList>
            <person name="Badouin H."/>
            <person name="Gouzy J."/>
            <person name="Grassa C.J."/>
            <person name="Murat F."/>
            <person name="Staton S.E."/>
            <person name="Cottret L."/>
            <person name="Lelandais-Briere C."/>
            <person name="Owens G.L."/>
            <person name="Carrere S."/>
            <person name="Mayjonade B."/>
            <person name="Legrand L."/>
            <person name="Gill N."/>
            <person name="Kane N.C."/>
            <person name="Bowers J.E."/>
            <person name="Hubner S."/>
            <person name="Bellec A."/>
            <person name="Berard A."/>
            <person name="Berges H."/>
            <person name="Blanchet N."/>
            <person name="Boniface M.C."/>
            <person name="Brunel D."/>
            <person name="Catrice O."/>
            <person name="Chaidir N."/>
            <person name="Claudel C."/>
            <person name="Donnadieu C."/>
            <person name="Faraut T."/>
            <person name="Fievet G."/>
            <person name="Helmstetter N."/>
            <person name="King M."/>
            <person name="Knapp S.J."/>
            <person name="Lai Z."/>
            <person name="Le Paslier M.C."/>
            <person name="Lippi Y."/>
            <person name="Lorenzon L."/>
            <person name="Mandel J.R."/>
            <person name="Marage G."/>
            <person name="Marchand G."/>
            <person name="Marquand E."/>
            <person name="Bret-Mestries E."/>
            <person name="Morien E."/>
            <person name="Nambeesan S."/>
            <person name="Nguyen T."/>
            <person name="Pegot-Espagnet P."/>
            <person name="Pouilly N."/>
            <person name="Raftis F."/>
            <person name="Sallet E."/>
            <person name="Schiex T."/>
            <person name="Thomas J."/>
            <person name="Vandecasteele C."/>
            <person name="Vares D."/>
            <person name="Vear F."/>
            <person name="Vautrin S."/>
            <person name="Crespi M."/>
            <person name="Mangin B."/>
            <person name="Burke J.M."/>
            <person name="Salse J."/>
            <person name="Munos S."/>
            <person name="Vincourt P."/>
            <person name="Rieseberg L.H."/>
            <person name="Langlade N.B."/>
        </authorList>
    </citation>
    <scope>NUCLEOTIDE SEQUENCE [LARGE SCALE GENOMIC DNA]</scope>
    <source>
        <strain evidence="3">cv. SF193</strain>
        <tissue evidence="1">Leaves</tissue>
    </source>
</reference>
<proteinExistence type="predicted"/>
<dbReference type="EMBL" id="MNCJ02000331">
    <property type="protein sequence ID" value="KAF5758058.1"/>
    <property type="molecule type" value="Genomic_DNA"/>
</dbReference>
<sequence>MANLTASSLSSTCFYNPTKLNSLGNLNAKLPSSKPQYKPITSMVGAPTKVIPSIIVGADISLGKALKEMGTGQDLVLNTGEPIPIDFPGPILVCTRNDDLDAVLESTPQSRWSDLVFFQDGMLEPWFESKGLIDANQVLPYFDVSRPGEPPVDGITDVTPEGLTAAFGKWAADVASRLHAGGLTCKVLEKEPFQKQMMERLLWISAVMLTGALVPGTTVGDVASEAHLFELAYLIPDMITASQDETGIEFADTGTFDRFLAYSRAVGHIPAVVEDFKWRNGWFYSITEKALAQGKEDPMPLHTKFLKALNLI</sequence>
<dbReference type="PANTHER" id="PTHR34044:SF1">
    <property type="entry name" value="NUCLEAR PROTEIN"/>
    <property type="match status" value="1"/>
</dbReference>
<dbReference type="AlphaFoldDB" id="A0A251RW20"/>
<evidence type="ECO:0000313" key="1">
    <source>
        <dbReference type="EMBL" id="KAF5758058.1"/>
    </source>
</evidence>
<evidence type="ECO:0000313" key="3">
    <source>
        <dbReference type="Proteomes" id="UP000215914"/>
    </source>
</evidence>
<evidence type="ECO:0000313" key="2">
    <source>
        <dbReference type="EMBL" id="OTF90423.1"/>
    </source>
</evidence>
<dbReference type="OrthoDB" id="38730at2759"/>
<reference evidence="1" key="3">
    <citation type="submission" date="2020-06" db="EMBL/GenBank/DDBJ databases">
        <title>Helianthus annuus Genome sequencing and assembly Release 2.</title>
        <authorList>
            <person name="Gouzy J."/>
            <person name="Langlade N."/>
            <person name="Munos S."/>
        </authorList>
    </citation>
    <scope>NUCLEOTIDE SEQUENCE</scope>
    <source>
        <tissue evidence="1">Leaves</tissue>
    </source>
</reference>
<dbReference type="OMA" id="NFEGPIL"/>
<organism evidence="2 3">
    <name type="scientific">Helianthus annuus</name>
    <name type="common">Common sunflower</name>
    <dbReference type="NCBI Taxonomy" id="4232"/>
    <lineage>
        <taxon>Eukaryota</taxon>
        <taxon>Viridiplantae</taxon>
        <taxon>Streptophyta</taxon>
        <taxon>Embryophyta</taxon>
        <taxon>Tracheophyta</taxon>
        <taxon>Spermatophyta</taxon>
        <taxon>Magnoliopsida</taxon>
        <taxon>eudicotyledons</taxon>
        <taxon>Gunneridae</taxon>
        <taxon>Pentapetalae</taxon>
        <taxon>asterids</taxon>
        <taxon>campanulids</taxon>
        <taxon>Asterales</taxon>
        <taxon>Asteraceae</taxon>
        <taxon>Asteroideae</taxon>
        <taxon>Heliantheae alliance</taxon>
        <taxon>Heliantheae</taxon>
        <taxon>Helianthus</taxon>
    </lineage>
</organism>
<reference evidence="2" key="2">
    <citation type="submission" date="2017-02" db="EMBL/GenBank/DDBJ databases">
        <title>Sunflower complete genome.</title>
        <authorList>
            <person name="Langlade N."/>
            <person name="Munos S."/>
        </authorList>
    </citation>
    <scope>NUCLEOTIDE SEQUENCE [LARGE SCALE GENOMIC DNA]</scope>
    <source>
        <tissue evidence="2">Leaves</tissue>
    </source>
</reference>
<dbReference type="EMBL" id="CM007905">
    <property type="protein sequence ID" value="OTF90423.1"/>
    <property type="molecule type" value="Genomic_DNA"/>
</dbReference>
<accession>A0A251RW20</accession>
<gene>
    <name evidence="2" type="ORF">HannXRQ_Chr16g0499491</name>
    <name evidence="1" type="ORF">HanXRQr2_Chr16g0725011</name>
</gene>